<feature type="coiled-coil region" evidence="1">
    <location>
        <begin position="429"/>
        <end position="463"/>
    </location>
</feature>
<dbReference type="InterPro" id="IPR036457">
    <property type="entry name" value="PPM-type-like_dom_sf"/>
</dbReference>
<dbReference type="KEGG" id="shi:Shel_04040"/>
<dbReference type="STRING" id="471855.Shel_04040"/>
<name>C7N2F9_SLAHD</name>
<reference evidence="4 5" key="1">
    <citation type="journal article" date="2009" name="Stand. Genomic Sci.">
        <title>Complete genome sequence of Slackia heliotrinireducens type strain (RHS 1).</title>
        <authorList>
            <person name="Pukall R."/>
            <person name="Lapidus A."/>
            <person name="Nolan M."/>
            <person name="Copeland A."/>
            <person name="Glavina Del Rio T."/>
            <person name="Lucas S."/>
            <person name="Chen F."/>
            <person name="Tice H."/>
            <person name="Cheng J.F."/>
            <person name="Chertkov O."/>
            <person name="Bruce D."/>
            <person name="Goodwin L."/>
            <person name="Kuske C."/>
            <person name="Brettin T."/>
            <person name="Detter J.C."/>
            <person name="Han C."/>
            <person name="Pitluck S."/>
            <person name="Pati A."/>
            <person name="Mavrommatis K."/>
            <person name="Ivanova N."/>
            <person name="Ovchinnikova G."/>
            <person name="Chen A."/>
            <person name="Palaniappan K."/>
            <person name="Schneider S."/>
            <person name="Rohde M."/>
            <person name="Chain P."/>
            <person name="D'haeseleer P."/>
            <person name="Goker M."/>
            <person name="Bristow J."/>
            <person name="Eisen J.A."/>
            <person name="Markowitz V."/>
            <person name="Kyrpides N.C."/>
            <person name="Klenk H.P."/>
            <person name="Hugenholtz P."/>
        </authorList>
    </citation>
    <scope>NUCLEOTIDE SEQUENCE [LARGE SCALE GENOMIC DNA]</scope>
    <source>
        <strain evidence="5">ATCC 29202 / DSM 20476 / NCTC 11029 / RHS 1</strain>
    </source>
</reference>
<gene>
    <name evidence="4" type="ordered locus">Shel_04040</name>
</gene>
<proteinExistence type="predicted"/>
<keyword evidence="5" id="KW-1185">Reference proteome</keyword>
<dbReference type="Pfam" id="PF13672">
    <property type="entry name" value="PP2C_2"/>
    <property type="match status" value="1"/>
</dbReference>
<dbReference type="Proteomes" id="UP000002026">
    <property type="component" value="Chromosome"/>
</dbReference>
<feature type="region of interest" description="Disordered" evidence="2">
    <location>
        <begin position="496"/>
        <end position="540"/>
    </location>
</feature>
<evidence type="ECO:0000256" key="2">
    <source>
        <dbReference type="SAM" id="MobiDB-lite"/>
    </source>
</evidence>
<evidence type="ECO:0000259" key="3">
    <source>
        <dbReference type="Pfam" id="PF13672"/>
    </source>
</evidence>
<dbReference type="eggNOG" id="ENOG5031RYF">
    <property type="taxonomic scope" value="Bacteria"/>
</dbReference>
<dbReference type="SUPFAM" id="SSF81606">
    <property type="entry name" value="PP2C-like"/>
    <property type="match status" value="1"/>
</dbReference>
<evidence type="ECO:0000313" key="5">
    <source>
        <dbReference type="Proteomes" id="UP000002026"/>
    </source>
</evidence>
<accession>C7N2F9</accession>
<sequence>MAFDLICVRTQGASHIDDGLPCEDFGAVRKGAFYQVFALGDGHGDSNCPRSSLGSQWVCESALDALCSFAEDVRQDGSVPGAAADATDEAVEQEPAPAEEAPEPRRMRSKKMLLQDAVSIIGDEQGNADLTGREALLFDPQQAKMLMRQVAVSIVGDWTSRVNSHYAENPLTDEEWAGCSDRYKPRYQAGERIEHIYGTTLIAGLVTDTYALLLQQGDGRLCVFDAQGDVSQPIPWDDRCFANVTTSMCDEDALASMRFCIWDLRSHPVVAVLAGSDGVEDAYFSPEQMHSFYREQLVYAARSSVAELQTKLQAELPAFSAGGSRDDVTICGIIDAEAVRPFVERYDMENAQVPIQLELSRIEERLPKMQGKMGYLQGNVAKAEKDYRAAVAVRDPLAVRVQELRSDVSNVNSGAAEGFFSLRTLSALRGSLGQQQAKLEEDLKNAEADVVRTKDAYERACKELEDYVALRNGLIAERDGYKEQLKALGASDDSFDNVFDGGARSGETPETEPSVAPDPEPMPGFGPDVEAQPWTDVSVEPEFDDIGSRIHRLSRRFFNRG</sequence>
<dbReference type="AlphaFoldDB" id="C7N2F9"/>
<dbReference type="RefSeq" id="WP_012797572.1">
    <property type="nucleotide sequence ID" value="NC_013165.1"/>
</dbReference>
<organism evidence="4 5">
    <name type="scientific">Slackia heliotrinireducens (strain ATCC 29202 / DSM 20476 / NCTC 11029 / RHS 1)</name>
    <name type="common">Peptococcus heliotrinreducens</name>
    <dbReference type="NCBI Taxonomy" id="471855"/>
    <lineage>
        <taxon>Bacteria</taxon>
        <taxon>Bacillati</taxon>
        <taxon>Actinomycetota</taxon>
        <taxon>Coriobacteriia</taxon>
        <taxon>Eggerthellales</taxon>
        <taxon>Eggerthellaceae</taxon>
        <taxon>Slackia</taxon>
    </lineage>
</organism>
<feature type="domain" description="PPM-type phosphatase" evidence="3">
    <location>
        <begin position="12"/>
        <end position="313"/>
    </location>
</feature>
<dbReference type="EMBL" id="CP001684">
    <property type="protein sequence ID" value="ACV21465.1"/>
    <property type="molecule type" value="Genomic_DNA"/>
</dbReference>
<keyword evidence="1" id="KW-0175">Coiled coil</keyword>
<evidence type="ECO:0000313" key="4">
    <source>
        <dbReference type="EMBL" id="ACV21465.1"/>
    </source>
</evidence>
<protein>
    <recommendedName>
        <fullName evidence="3">PPM-type phosphatase domain-containing protein</fullName>
    </recommendedName>
</protein>
<dbReference type="HOGENOM" id="CLU_485622_0_0_11"/>
<evidence type="ECO:0000256" key="1">
    <source>
        <dbReference type="SAM" id="Coils"/>
    </source>
</evidence>
<dbReference type="InterPro" id="IPR001932">
    <property type="entry name" value="PPM-type_phosphatase-like_dom"/>
</dbReference>
<feature type="region of interest" description="Disordered" evidence="2">
    <location>
        <begin position="78"/>
        <end position="109"/>
    </location>
</feature>